<feature type="transmembrane region" description="Helical" evidence="1">
    <location>
        <begin position="13"/>
        <end position="35"/>
    </location>
</feature>
<evidence type="ECO:0000256" key="1">
    <source>
        <dbReference type="SAM" id="Phobius"/>
    </source>
</evidence>
<keyword evidence="1" id="KW-1133">Transmembrane helix</keyword>
<keyword evidence="3" id="KW-1185">Reference proteome</keyword>
<dbReference type="Proteomes" id="UP001229651">
    <property type="component" value="Unassembled WGS sequence"/>
</dbReference>
<reference evidence="2 3" key="1">
    <citation type="submission" date="2023-07" db="EMBL/GenBank/DDBJ databases">
        <title>Sequencing the genomes of 1000 actinobacteria strains.</title>
        <authorList>
            <person name="Klenk H.-P."/>
        </authorList>
    </citation>
    <scope>NUCLEOTIDE SEQUENCE [LARGE SCALE GENOMIC DNA]</scope>
    <source>
        <strain evidence="2 3">DSM 45805</strain>
    </source>
</reference>
<organism evidence="2 3">
    <name type="scientific">Amycolatopsis thermophila</name>
    <dbReference type="NCBI Taxonomy" id="206084"/>
    <lineage>
        <taxon>Bacteria</taxon>
        <taxon>Bacillati</taxon>
        <taxon>Actinomycetota</taxon>
        <taxon>Actinomycetes</taxon>
        <taxon>Pseudonocardiales</taxon>
        <taxon>Pseudonocardiaceae</taxon>
        <taxon>Amycolatopsis</taxon>
    </lineage>
</organism>
<comment type="caution">
    <text evidence="2">The sequence shown here is derived from an EMBL/GenBank/DDBJ whole genome shotgun (WGS) entry which is preliminary data.</text>
</comment>
<dbReference type="RefSeq" id="WP_306990295.1">
    <property type="nucleotide sequence ID" value="NZ_JAUSUT010000001.1"/>
</dbReference>
<proteinExistence type="predicted"/>
<protein>
    <submittedName>
        <fullName evidence="2">Uncharacterized protein</fullName>
    </submittedName>
</protein>
<keyword evidence="1" id="KW-0812">Transmembrane</keyword>
<accession>A0ABU0ESG6</accession>
<name>A0ABU0ESG6_9PSEU</name>
<gene>
    <name evidence="2" type="ORF">FB470_001746</name>
</gene>
<evidence type="ECO:0000313" key="3">
    <source>
        <dbReference type="Proteomes" id="UP001229651"/>
    </source>
</evidence>
<dbReference type="EMBL" id="JAUSUT010000001">
    <property type="protein sequence ID" value="MDQ0377752.1"/>
    <property type="molecule type" value="Genomic_DNA"/>
</dbReference>
<evidence type="ECO:0000313" key="2">
    <source>
        <dbReference type="EMBL" id="MDQ0377752.1"/>
    </source>
</evidence>
<sequence>MSAGVVHHLLADLVIKGAIALGAVVVFVAGAVVLWRRIGR</sequence>
<keyword evidence="1" id="KW-0472">Membrane</keyword>